<dbReference type="PROSITE" id="PS50330">
    <property type="entry name" value="UIM"/>
    <property type="match status" value="2"/>
</dbReference>
<comment type="function">
    <text evidence="1 12">Component of the ESCRT-0 complex which is the sorting receptor for ubiquitinated cargo proteins at the multivesicular body (MVB) and recruits ESCRT-I to the MVB outer membrane.</text>
</comment>
<dbReference type="CDD" id="cd16979">
    <property type="entry name" value="VHS_Vps27"/>
    <property type="match status" value="1"/>
</dbReference>
<evidence type="ECO:0000259" key="15">
    <source>
        <dbReference type="PROSITE" id="PS50178"/>
    </source>
</evidence>
<dbReference type="Gene3D" id="1.25.40.90">
    <property type="match status" value="1"/>
</dbReference>
<feature type="region of interest" description="Disordered" evidence="14">
    <location>
        <begin position="464"/>
        <end position="654"/>
    </location>
</feature>
<comment type="caution">
    <text evidence="17">The sequence shown here is derived from an EMBL/GenBank/DDBJ whole genome shotgun (WGS) entry which is preliminary data.</text>
</comment>
<evidence type="ECO:0000256" key="11">
    <source>
        <dbReference type="ARBA" id="ARBA00023136"/>
    </source>
</evidence>
<dbReference type="InterPro" id="IPR000306">
    <property type="entry name" value="Znf_FYVE"/>
</dbReference>
<protein>
    <recommendedName>
        <fullName evidence="5 12">Vacuolar protein sorting-associated protein 27</fullName>
    </recommendedName>
</protein>
<feature type="region of interest" description="Disordered" evidence="14">
    <location>
        <begin position="276"/>
        <end position="313"/>
    </location>
</feature>
<feature type="compositionally biased region" description="Low complexity" evidence="14">
    <location>
        <begin position="232"/>
        <end position="249"/>
    </location>
</feature>
<sequence length="654" mass="72718">MASWFTSSSPLDDQVEKATSSSLEDIALNLEISDLIRSKTVQPKEAMKVLKRRLETKNPNVQLATLKLTDTCVKNGGRHFLVEIASREFMDNLVSLLKTEGPNALNHDVKTKMLELIQNWAMAAQPRNDLSYIAETYRKLQNDGYNFPPKTEISSTMLDSDAPPEWIDSDVCMRCRTAFTFTNRKHHCRNCGNVFDAQCSSKTLPLPHLGIIQAVRVDDGCYAKLTSKSTSAAARSSSNSSNTPAVPANKPRMEPRSAYADNDFDEDLKRALQMSLEDSKGRQSSGYVPQPKSTYASPKVQVSAPKNDEEEDADLKAAIEASLKDVEEQKRKHTAALKSSAFSDKPASSKSSAVLPKKDYELTPVEAENINLLATLVDRLQHQPPGTILREPQIQELYESIGALRPKLARTYGETVSKYDTLLDLHAKLSTVVRYYDRMLEERLSNTYSRQTLNAYDSVRPQSGSNFYPSMTQHNTGGHEGAENFYLGTGAPSEPHQSVYPQYPNTYSQPPQQQVHDYQASVPSSAPSFDRRASTHGSLHSQPRNSEQFSRPPPQPSYSYTPQDLTHSPQGAESVSPPQPIAQQYPPTQYPPPSATPHQTVYSPPAPTNGQNPNYNYMSPALHPPLQHHQQQQPPPQQQQAASKPVVEESLIEL</sequence>
<dbReference type="Pfam" id="PF00790">
    <property type="entry name" value="VHS"/>
    <property type="match status" value="1"/>
</dbReference>
<evidence type="ECO:0000256" key="6">
    <source>
        <dbReference type="ARBA" id="ARBA00022723"/>
    </source>
</evidence>
<dbReference type="SUPFAM" id="SSF57903">
    <property type="entry name" value="FYVE/PHD zinc finger"/>
    <property type="match status" value="1"/>
</dbReference>
<dbReference type="HOGENOM" id="CLU_011862_1_0_1"/>
<name>A0A059JA10_TRIIM</name>
<dbReference type="Pfam" id="PF02809">
    <property type="entry name" value="UIM"/>
    <property type="match status" value="2"/>
</dbReference>
<feature type="compositionally biased region" description="Low complexity" evidence="14">
    <location>
        <begin position="620"/>
        <end position="642"/>
    </location>
</feature>
<keyword evidence="6" id="KW-0479">Metal-binding</keyword>
<dbReference type="Pfam" id="PF21356">
    <property type="entry name" value="Vps27_GAT-like"/>
    <property type="match status" value="1"/>
</dbReference>
<evidence type="ECO:0000313" key="17">
    <source>
        <dbReference type="EMBL" id="KDB24317.1"/>
    </source>
</evidence>
<dbReference type="Pfam" id="PF01363">
    <property type="entry name" value="FYVE"/>
    <property type="match status" value="1"/>
</dbReference>
<dbReference type="PIRSF" id="PIRSF036956">
    <property type="entry name" value="Hrs_Vps27"/>
    <property type="match status" value="1"/>
</dbReference>
<evidence type="ECO:0000256" key="4">
    <source>
        <dbReference type="ARBA" id="ARBA00011446"/>
    </source>
</evidence>
<evidence type="ECO:0000256" key="7">
    <source>
        <dbReference type="ARBA" id="ARBA00022737"/>
    </source>
</evidence>
<evidence type="ECO:0000256" key="2">
    <source>
        <dbReference type="ARBA" id="ARBA00004125"/>
    </source>
</evidence>
<dbReference type="CDD" id="cd21385">
    <property type="entry name" value="GAT_Vps27"/>
    <property type="match status" value="1"/>
</dbReference>
<dbReference type="SMART" id="SM00288">
    <property type="entry name" value="VHS"/>
    <property type="match status" value="1"/>
</dbReference>
<dbReference type="PROSITE" id="PS50179">
    <property type="entry name" value="VHS"/>
    <property type="match status" value="1"/>
</dbReference>
<dbReference type="GO" id="GO:0008270">
    <property type="term" value="F:zinc ion binding"/>
    <property type="evidence" value="ECO:0007669"/>
    <property type="project" value="UniProtKB-KW"/>
</dbReference>
<evidence type="ECO:0000256" key="9">
    <source>
        <dbReference type="ARBA" id="ARBA00022771"/>
    </source>
</evidence>
<feature type="region of interest" description="Disordered" evidence="14">
    <location>
        <begin position="330"/>
        <end position="353"/>
    </location>
</feature>
<accession>A0A059JA10</accession>
<dbReference type="GO" id="GO:0010008">
    <property type="term" value="C:endosome membrane"/>
    <property type="evidence" value="ECO:0007669"/>
    <property type="project" value="UniProtKB-SubCell"/>
</dbReference>
<keyword evidence="7" id="KW-0677">Repeat</keyword>
<feature type="compositionally biased region" description="Polar residues" evidence="14">
    <location>
        <begin position="340"/>
        <end position="352"/>
    </location>
</feature>
<dbReference type="FunFam" id="1.20.5.1940:FF:000001">
    <property type="entry name" value="Vacuolar protein sorting-associated protein 27"/>
    <property type="match status" value="1"/>
</dbReference>
<dbReference type="InterPro" id="IPR049425">
    <property type="entry name" value="Vps27_GAT-like"/>
</dbReference>
<dbReference type="SMART" id="SM00064">
    <property type="entry name" value="FYVE"/>
    <property type="match status" value="1"/>
</dbReference>
<dbReference type="EMBL" id="AOKY01000264">
    <property type="protein sequence ID" value="KDB24317.1"/>
    <property type="molecule type" value="Genomic_DNA"/>
</dbReference>
<feature type="compositionally biased region" description="Polar residues" evidence="14">
    <location>
        <begin position="535"/>
        <end position="549"/>
    </location>
</feature>
<evidence type="ECO:0000313" key="18">
    <source>
        <dbReference type="Proteomes" id="UP000024533"/>
    </source>
</evidence>
<keyword evidence="11 12" id="KW-0472">Membrane</keyword>
<dbReference type="Gene3D" id="3.30.40.10">
    <property type="entry name" value="Zinc/RING finger domain, C3HC4 (zinc finger)"/>
    <property type="match status" value="1"/>
</dbReference>
<dbReference type="OrthoDB" id="957735at2759"/>
<evidence type="ECO:0000256" key="12">
    <source>
        <dbReference type="PIRNR" id="PIRNR036956"/>
    </source>
</evidence>
<feature type="domain" description="FYVE-type" evidence="15">
    <location>
        <begin position="166"/>
        <end position="226"/>
    </location>
</feature>
<keyword evidence="18" id="KW-1185">Reference proteome</keyword>
<dbReference type="SUPFAM" id="SSF48464">
    <property type="entry name" value="ENTH/VHS domain"/>
    <property type="match status" value="1"/>
</dbReference>
<dbReference type="InterPro" id="IPR013083">
    <property type="entry name" value="Znf_RING/FYVE/PHD"/>
</dbReference>
<comment type="similarity">
    <text evidence="3 12">Belongs to the VPS27 family.</text>
</comment>
<feature type="compositionally biased region" description="Polar residues" evidence="14">
    <location>
        <begin position="598"/>
        <end position="617"/>
    </location>
</feature>
<evidence type="ECO:0000259" key="16">
    <source>
        <dbReference type="PROSITE" id="PS50179"/>
    </source>
</evidence>
<dbReference type="InterPro" id="IPR003903">
    <property type="entry name" value="UIM_dom"/>
</dbReference>
<comment type="subcellular location">
    <subcellularLocation>
        <location evidence="2 12">Endosome membrane</location>
        <topology evidence="2 12">Peripheral membrane protein</topology>
        <orientation evidence="2 12">Cytoplasmic side</orientation>
    </subcellularLocation>
</comment>
<evidence type="ECO:0000256" key="3">
    <source>
        <dbReference type="ARBA" id="ARBA00008597"/>
    </source>
</evidence>
<dbReference type="InterPro" id="IPR017073">
    <property type="entry name" value="HGS/VPS27"/>
</dbReference>
<organism evidence="17 18">
    <name type="scientific">Trichophyton interdigitale (strain MR816)</name>
    <dbReference type="NCBI Taxonomy" id="1215338"/>
    <lineage>
        <taxon>Eukaryota</taxon>
        <taxon>Fungi</taxon>
        <taxon>Dikarya</taxon>
        <taxon>Ascomycota</taxon>
        <taxon>Pezizomycotina</taxon>
        <taxon>Eurotiomycetes</taxon>
        <taxon>Eurotiomycetidae</taxon>
        <taxon>Onygenales</taxon>
        <taxon>Arthrodermataceae</taxon>
        <taxon>Trichophyton</taxon>
    </lineage>
</organism>
<dbReference type="GO" id="GO:0043328">
    <property type="term" value="P:protein transport to vacuole involved in ubiquitin-dependent protein catabolic process via the multivesicular body sorting pathway"/>
    <property type="evidence" value="ECO:0007669"/>
    <property type="project" value="TreeGrafter"/>
</dbReference>
<dbReference type="OMA" id="HTWGGNT"/>
<dbReference type="InterPro" id="IPR002014">
    <property type="entry name" value="VHS_dom"/>
</dbReference>
<dbReference type="FunFam" id="1.25.40.90:FF:000031">
    <property type="entry name" value="Vacuolar protein sorting-associated protein 27"/>
    <property type="match status" value="1"/>
</dbReference>
<dbReference type="GO" id="GO:0033565">
    <property type="term" value="C:ESCRT-0 complex"/>
    <property type="evidence" value="ECO:0007669"/>
    <property type="project" value="TreeGrafter"/>
</dbReference>
<feature type="compositionally biased region" description="Polar residues" evidence="14">
    <location>
        <begin position="464"/>
        <end position="476"/>
    </location>
</feature>
<dbReference type="InterPro" id="IPR017455">
    <property type="entry name" value="Znf_FYVE-rel"/>
</dbReference>
<dbReference type="PANTHER" id="PTHR47794:SF1">
    <property type="entry name" value="VACUOLAR PROTEIN SORTING-ASSOCIATED PROTEIN 27"/>
    <property type="match status" value="1"/>
</dbReference>
<proteinExistence type="inferred from homology"/>
<keyword evidence="9 13" id="KW-0863">Zinc-finger</keyword>
<dbReference type="GO" id="GO:0043130">
    <property type="term" value="F:ubiquitin binding"/>
    <property type="evidence" value="ECO:0007669"/>
    <property type="project" value="InterPro"/>
</dbReference>
<dbReference type="AlphaFoldDB" id="A0A059JA10"/>
<feature type="compositionally biased region" description="Polar residues" evidence="14">
    <location>
        <begin position="495"/>
        <end position="527"/>
    </location>
</feature>
<dbReference type="PANTHER" id="PTHR47794">
    <property type="entry name" value="VACUOLAR PROTEIN SORTING-ASSOCIATED PROTEIN 27"/>
    <property type="match status" value="1"/>
</dbReference>
<evidence type="ECO:0000256" key="10">
    <source>
        <dbReference type="ARBA" id="ARBA00022833"/>
    </source>
</evidence>
<dbReference type="GO" id="GO:0032266">
    <property type="term" value="F:phosphatidylinositol-3-phosphate binding"/>
    <property type="evidence" value="ECO:0007669"/>
    <property type="project" value="TreeGrafter"/>
</dbReference>
<evidence type="ECO:0000256" key="1">
    <source>
        <dbReference type="ARBA" id="ARBA00003067"/>
    </source>
</evidence>
<dbReference type="Gene3D" id="6.10.140.100">
    <property type="match status" value="1"/>
</dbReference>
<evidence type="ECO:0000256" key="13">
    <source>
        <dbReference type="PROSITE-ProRule" id="PRU00091"/>
    </source>
</evidence>
<reference evidence="17 18" key="1">
    <citation type="submission" date="2014-02" db="EMBL/GenBank/DDBJ databases">
        <title>The Genome Sequence of Trichophyton interdigitale MR816.</title>
        <authorList>
            <consortium name="The Broad Institute Genomics Platform"/>
            <person name="Cuomo C.A."/>
            <person name="White T.C."/>
            <person name="Graser Y."/>
            <person name="Martinez-Rossi N."/>
            <person name="Heitman J."/>
            <person name="Young S.K."/>
            <person name="Zeng Q."/>
            <person name="Gargeya S."/>
            <person name="Abouelleil A."/>
            <person name="Alvarado L."/>
            <person name="Chapman S.B."/>
            <person name="Gainer-Dewar J."/>
            <person name="Goldberg J."/>
            <person name="Griggs A."/>
            <person name="Gujja S."/>
            <person name="Hansen M."/>
            <person name="Howarth C."/>
            <person name="Imamovic A."/>
            <person name="Larimer J."/>
            <person name="Martinez D."/>
            <person name="Murphy C."/>
            <person name="Pearson M.D."/>
            <person name="Persinoti G."/>
            <person name="Poon T."/>
            <person name="Priest M."/>
            <person name="Roberts A.D."/>
            <person name="Saif S."/>
            <person name="Shea T.D."/>
            <person name="Sykes S.N."/>
            <person name="Wortman J."/>
            <person name="Nusbaum C."/>
            <person name="Birren B."/>
        </authorList>
    </citation>
    <scope>NUCLEOTIDE SEQUENCE [LARGE SCALE GENOMIC DNA]</scope>
    <source>
        <strain evidence="17 18">MR816</strain>
    </source>
</reference>
<dbReference type="STRING" id="1215338.A0A059JA10"/>
<feature type="compositionally biased region" description="Polar residues" evidence="14">
    <location>
        <begin position="564"/>
        <end position="573"/>
    </location>
</feature>
<dbReference type="SMART" id="SM00726">
    <property type="entry name" value="UIM"/>
    <property type="match status" value="2"/>
</dbReference>
<feature type="region of interest" description="Disordered" evidence="14">
    <location>
        <begin position="232"/>
        <end position="258"/>
    </location>
</feature>
<dbReference type="InterPro" id="IPR008942">
    <property type="entry name" value="ENTH_VHS"/>
</dbReference>
<dbReference type="FunFam" id="3.30.40.10:FF:000161">
    <property type="entry name" value="Vacuolar protein sorting-associated protein 27"/>
    <property type="match status" value="1"/>
</dbReference>
<feature type="domain" description="VHS" evidence="16">
    <location>
        <begin position="24"/>
        <end position="148"/>
    </location>
</feature>
<evidence type="ECO:0000256" key="8">
    <source>
        <dbReference type="ARBA" id="ARBA00022753"/>
    </source>
</evidence>
<dbReference type="InterPro" id="IPR011011">
    <property type="entry name" value="Znf_FYVE_PHD"/>
</dbReference>
<dbReference type="GO" id="GO:0006623">
    <property type="term" value="P:protein targeting to vacuole"/>
    <property type="evidence" value="ECO:0007669"/>
    <property type="project" value="TreeGrafter"/>
</dbReference>
<comment type="subunit">
    <text evidence="4 12">Component of the ESCRT-0 complex composed of HSE1 and VPS27.</text>
</comment>
<dbReference type="CDD" id="cd15735">
    <property type="entry name" value="FYVE_spVPS27p_like"/>
    <property type="match status" value="1"/>
</dbReference>
<keyword evidence="10" id="KW-0862">Zinc</keyword>
<evidence type="ECO:0000256" key="14">
    <source>
        <dbReference type="SAM" id="MobiDB-lite"/>
    </source>
</evidence>
<evidence type="ECO:0000256" key="5">
    <source>
        <dbReference type="ARBA" id="ARBA00017753"/>
    </source>
</evidence>
<dbReference type="PROSITE" id="PS50178">
    <property type="entry name" value="ZF_FYVE"/>
    <property type="match status" value="1"/>
</dbReference>
<keyword evidence="8 12" id="KW-0967">Endosome</keyword>
<dbReference type="Proteomes" id="UP000024533">
    <property type="component" value="Unassembled WGS sequence"/>
</dbReference>
<feature type="compositionally biased region" description="Polar residues" evidence="14">
    <location>
        <begin position="282"/>
        <end position="296"/>
    </location>
</feature>
<gene>
    <name evidence="17" type="ORF">H109_03815</name>
</gene>
<dbReference type="Gene3D" id="1.20.5.1940">
    <property type="match status" value="1"/>
</dbReference>